<name>A0ABS7PH66_9SPHN</name>
<evidence type="ECO:0000313" key="3">
    <source>
        <dbReference type="Proteomes" id="UP000759298"/>
    </source>
</evidence>
<dbReference type="EMBL" id="JAHWXP010000003">
    <property type="protein sequence ID" value="MBY8337838.1"/>
    <property type="molecule type" value="Genomic_DNA"/>
</dbReference>
<keyword evidence="3" id="KW-1185">Reference proteome</keyword>
<proteinExistence type="predicted"/>
<dbReference type="Proteomes" id="UP000759298">
    <property type="component" value="Unassembled WGS sequence"/>
</dbReference>
<sequence length="81" mass="8994">MTREDVYAKLEPIFRELFDQYDGPITDELTANDVEQWDSLGHVQLVVALEQECGVRCAPQEVTGLPDLGALVDLFAAKTQA</sequence>
<evidence type="ECO:0000259" key="1">
    <source>
        <dbReference type="Pfam" id="PF00550"/>
    </source>
</evidence>
<gene>
    <name evidence="2" type="ORF">KYN89_12370</name>
</gene>
<feature type="domain" description="Carrier" evidence="1">
    <location>
        <begin position="38"/>
        <end position="74"/>
    </location>
</feature>
<dbReference type="Pfam" id="PF00550">
    <property type="entry name" value="PP-binding"/>
    <property type="match status" value="1"/>
</dbReference>
<dbReference type="Gene3D" id="1.10.1200.10">
    <property type="entry name" value="ACP-like"/>
    <property type="match status" value="1"/>
</dbReference>
<comment type="caution">
    <text evidence="2">The sequence shown here is derived from an EMBL/GenBank/DDBJ whole genome shotgun (WGS) entry which is preliminary data.</text>
</comment>
<dbReference type="InterPro" id="IPR036736">
    <property type="entry name" value="ACP-like_sf"/>
</dbReference>
<accession>A0ABS7PH66</accession>
<reference evidence="2 3" key="1">
    <citation type="submission" date="2021-07" db="EMBL/GenBank/DDBJ databases">
        <title>Alteriqipengyuania abyssalis NZ-12B nov, sp.nov isolated from deep sea sponge in pacific ocean.</title>
        <authorList>
            <person name="Tareen S."/>
            <person name="Wink J."/>
        </authorList>
    </citation>
    <scope>NUCLEOTIDE SEQUENCE [LARGE SCALE GENOMIC DNA]</scope>
    <source>
        <strain evidence="2 3">NZ-12B</strain>
    </source>
</reference>
<protein>
    <submittedName>
        <fullName evidence="2">Acyl carrier protein</fullName>
    </submittedName>
</protein>
<evidence type="ECO:0000313" key="2">
    <source>
        <dbReference type="EMBL" id="MBY8337838.1"/>
    </source>
</evidence>
<dbReference type="RefSeq" id="WP_054526907.1">
    <property type="nucleotide sequence ID" value="NZ_JAHWXP010000003.1"/>
</dbReference>
<organism evidence="2 3">
    <name type="scientific">Alteriqipengyuania abyssalis</name>
    <dbReference type="NCBI Taxonomy" id="2860200"/>
    <lineage>
        <taxon>Bacteria</taxon>
        <taxon>Pseudomonadati</taxon>
        <taxon>Pseudomonadota</taxon>
        <taxon>Alphaproteobacteria</taxon>
        <taxon>Sphingomonadales</taxon>
        <taxon>Erythrobacteraceae</taxon>
        <taxon>Alteriqipengyuania</taxon>
    </lineage>
</organism>
<dbReference type="SUPFAM" id="SSF47336">
    <property type="entry name" value="ACP-like"/>
    <property type="match status" value="1"/>
</dbReference>
<dbReference type="InterPro" id="IPR009081">
    <property type="entry name" value="PP-bd_ACP"/>
</dbReference>